<evidence type="ECO:0008006" key="3">
    <source>
        <dbReference type="Google" id="ProtNLM"/>
    </source>
</evidence>
<gene>
    <name evidence="1" type="ORF">CXZ10_17695</name>
</gene>
<name>A0A1I4W8E2_9HYPH</name>
<dbReference type="RefSeq" id="WP_101290694.1">
    <property type="nucleotide sequence ID" value="NZ_FOUQ01000015.1"/>
</dbReference>
<protein>
    <recommendedName>
        <fullName evidence="3">Terminase small subunit</fullName>
    </recommendedName>
</protein>
<dbReference type="OrthoDB" id="8227562at2"/>
<sequence>MPRKRVKAEGEGEKVDAGWLLGRLIDEATADIADLYDGEGKLKPVDEWPEVWRQGLVQGVEIEERFEGRGNAREQVGFVKKVRLSDRLKRLELIGKHIGVKAFEETVRVKGLEGLGERLTRARKRLAEEGDG</sequence>
<organism evidence="1 2">
    <name type="scientific">Pleomorphomonas diazotrophica</name>
    <dbReference type="NCBI Taxonomy" id="1166257"/>
    <lineage>
        <taxon>Bacteria</taxon>
        <taxon>Pseudomonadati</taxon>
        <taxon>Pseudomonadota</taxon>
        <taxon>Alphaproteobacteria</taxon>
        <taxon>Hyphomicrobiales</taxon>
        <taxon>Pleomorphomonadaceae</taxon>
        <taxon>Pleomorphomonas</taxon>
    </lineage>
</organism>
<dbReference type="GO" id="GO:0051276">
    <property type="term" value="P:chromosome organization"/>
    <property type="evidence" value="ECO:0007669"/>
    <property type="project" value="InterPro"/>
</dbReference>
<dbReference type="InterPro" id="IPR005335">
    <property type="entry name" value="Terminase_ssu"/>
</dbReference>
<reference evidence="1 2" key="1">
    <citation type="submission" date="2017-12" db="EMBL/GenBank/DDBJ databases">
        <title>Anaerobic carbon monoxide metabolism by Pleomorphomonas carboxyditropha sp. nov., a new mesophilic hydrogenogenic carboxidotroph.</title>
        <authorList>
            <person name="Esquivel-Elizondo S."/>
            <person name="Krajmalnik-Brown R."/>
        </authorList>
    </citation>
    <scope>NUCLEOTIDE SEQUENCE [LARGE SCALE GENOMIC DNA]</scope>
    <source>
        <strain evidence="1 2">R5-392</strain>
    </source>
</reference>
<keyword evidence="2" id="KW-1185">Reference proteome</keyword>
<dbReference type="AlphaFoldDB" id="A0A1I4W8E2"/>
<comment type="caution">
    <text evidence="1">The sequence shown here is derived from an EMBL/GenBank/DDBJ whole genome shotgun (WGS) entry which is preliminary data.</text>
</comment>
<evidence type="ECO:0000313" key="2">
    <source>
        <dbReference type="Proteomes" id="UP000233491"/>
    </source>
</evidence>
<dbReference type="EMBL" id="PJNW01000015">
    <property type="protein sequence ID" value="PKR87955.1"/>
    <property type="molecule type" value="Genomic_DNA"/>
</dbReference>
<evidence type="ECO:0000313" key="1">
    <source>
        <dbReference type="EMBL" id="PKR87955.1"/>
    </source>
</evidence>
<accession>A0A1I4W8E2</accession>
<proteinExistence type="predicted"/>
<dbReference type="Pfam" id="PF03592">
    <property type="entry name" value="Terminase_2"/>
    <property type="match status" value="1"/>
</dbReference>
<dbReference type="Proteomes" id="UP000233491">
    <property type="component" value="Unassembled WGS sequence"/>
</dbReference>